<dbReference type="KEGG" id="ttu:TERTU_3115"/>
<organism evidence="15 16">
    <name type="scientific">Teredinibacter turnerae (strain ATCC 39867 / T7901)</name>
    <dbReference type="NCBI Taxonomy" id="377629"/>
    <lineage>
        <taxon>Bacteria</taxon>
        <taxon>Pseudomonadati</taxon>
        <taxon>Pseudomonadota</taxon>
        <taxon>Gammaproteobacteria</taxon>
        <taxon>Cellvibrionales</taxon>
        <taxon>Cellvibrionaceae</taxon>
        <taxon>Teredinibacter</taxon>
    </lineage>
</organism>
<sequence>MDSTKKLIPLAALQHYAFCPRQCALIHNHQLWAENWHTAKGQLLHERVDRGEPETRKDIRFERSVSVHAPSLRLTGKLDLLEINSAENTLIPVEYKKGKSKVDDCDRIQVCAQAMCLEEMLGVEISDGAIWYWQTKRREKIELTEKLRKRTRGVIEAVGELFDNESLPKAVFMRACNNCSLLDLCEPKVSQADRSVGYMEAIFKDDYEKTTK</sequence>
<evidence type="ECO:0000313" key="15">
    <source>
        <dbReference type="EMBL" id="ACR12364.1"/>
    </source>
</evidence>
<dbReference type="Proteomes" id="UP000009080">
    <property type="component" value="Chromosome"/>
</dbReference>
<keyword evidence="5 13" id="KW-0540">Nuclease</keyword>
<dbReference type="InterPro" id="IPR051827">
    <property type="entry name" value="Cas4_exonuclease"/>
</dbReference>
<keyword evidence="7 13" id="KW-0378">Hydrolase</keyword>
<keyword evidence="16" id="KW-1185">Reference proteome</keyword>
<keyword evidence="8 13" id="KW-0269">Exonuclease</keyword>
<comment type="cofactor">
    <cofactor evidence="1">
        <name>[4Fe-4S] cluster</name>
        <dbReference type="ChEBI" id="CHEBI:49883"/>
    </cofactor>
</comment>
<protein>
    <recommendedName>
        <fullName evidence="4 13">CRISPR-associated exonuclease Cas4</fullName>
        <ecNumber evidence="3 13">3.1.12.1</ecNumber>
    </recommendedName>
</protein>
<gene>
    <name evidence="15" type="primary">cas4</name>
    <name evidence="15" type="ordered locus">TERTU_3115</name>
</gene>
<feature type="domain" description="DUF83" evidence="14">
    <location>
        <begin position="12"/>
        <end position="185"/>
    </location>
</feature>
<evidence type="ECO:0000256" key="2">
    <source>
        <dbReference type="ARBA" id="ARBA00009189"/>
    </source>
</evidence>
<dbReference type="InterPro" id="IPR022765">
    <property type="entry name" value="Dna2/Cas4_DUF83"/>
</dbReference>
<comment type="function">
    <text evidence="13">CRISPR (clustered regularly interspaced short palindromic repeat) is an adaptive immune system that provides protection against mobile genetic elements (viruses, transposable elements and conjugative plasmids). CRISPR clusters contain sequences complementary to antecedent mobile elements and target invading nucleic acids. CRISPR clusters are transcribed and processed into CRISPR RNA (crRNA).</text>
</comment>
<dbReference type="InterPro" id="IPR013343">
    <property type="entry name" value="CRISPR-assoc_prot_Cas4"/>
</dbReference>
<dbReference type="GO" id="GO:0051607">
    <property type="term" value="P:defense response to virus"/>
    <property type="evidence" value="ECO:0007669"/>
    <property type="project" value="UniProtKB-KW"/>
</dbReference>
<dbReference type="OrthoDB" id="9781776at2"/>
<dbReference type="InterPro" id="IPR011604">
    <property type="entry name" value="PDDEXK-like_dom_sf"/>
</dbReference>
<keyword evidence="12 13" id="KW-0464">Manganese</keyword>
<comment type="similarity">
    <text evidence="2 13">Belongs to the CRISPR-associated exonuclease Cas4 family.</text>
</comment>
<dbReference type="GO" id="GO:0046872">
    <property type="term" value="F:metal ion binding"/>
    <property type="evidence" value="ECO:0007669"/>
    <property type="project" value="UniProtKB-KW"/>
</dbReference>
<dbReference type="PANTHER" id="PTHR36531">
    <property type="entry name" value="CRISPR-ASSOCIATED EXONUCLEASE CAS4"/>
    <property type="match status" value="1"/>
</dbReference>
<dbReference type="EC" id="3.1.12.1" evidence="3 13"/>
<dbReference type="EMBL" id="CP001614">
    <property type="protein sequence ID" value="ACR12364.1"/>
    <property type="molecule type" value="Genomic_DNA"/>
</dbReference>
<evidence type="ECO:0000256" key="12">
    <source>
        <dbReference type="ARBA" id="ARBA00023211"/>
    </source>
</evidence>
<keyword evidence="11 13" id="KW-0051">Antiviral defense</keyword>
<evidence type="ECO:0000256" key="7">
    <source>
        <dbReference type="ARBA" id="ARBA00022801"/>
    </source>
</evidence>
<name>C5BP91_TERTT</name>
<evidence type="ECO:0000256" key="1">
    <source>
        <dbReference type="ARBA" id="ARBA00001966"/>
    </source>
</evidence>
<evidence type="ECO:0000259" key="14">
    <source>
        <dbReference type="Pfam" id="PF01930"/>
    </source>
</evidence>
<keyword evidence="9 13" id="KW-0408">Iron</keyword>
<dbReference type="HOGENOM" id="CLU_102055_1_1_6"/>
<evidence type="ECO:0000256" key="11">
    <source>
        <dbReference type="ARBA" id="ARBA00023118"/>
    </source>
</evidence>
<evidence type="ECO:0000313" key="16">
    <source>
        <dbReference type="Proteomes" id="UP000009080"/>
    </source>
</evidence>
<proteinExistence type="inferred from homology"/>
<evidence type="ECO:0000256" key="6">
    <source>
        <dbReference type="ARBA" id="ARBA00022723"/>
    </source>
</evidence>
<dbReference type="RefSeq" id="WP_015818476.1">
    <property type="nucleotide sequence ID" value="NC_012997.1"/>
</dbReference>
<dbReference type="Pfam" id="PF01930">
    <property type="entry name" value="Cas_Cas4"/>
    <property type="match status" value="1"/>
</dbReference>
<comment type="cofactor">
    <cofactor evidence="13">
        <name>iron-sulfur cluster</name>
        <dbReference type="ChEBI" id="CHEBI:30408"/>
    </cofactor>
</comment>
<dbReference type="Gene3D" id="3.90.320.10">
    <property type="match status" value="1"/>
</dbReference>
<evidence type="ECO:0000256" key="10">
    <source>
        <dbReference type="ARBA" id="ARBA00023014"/>
    </source>
</evidence>
<comment type="cofactor">
    <cofactor evidence="13">
        <name>Mg(2+)</name>
        <dbReference type="ChEBI" id="CHEBI:18420"/>
    </cofactor>
    <cofactor evidence="13">
        <name>Mn(2+)</name>
        <dbReference type="ChEBI" id="CHEBI:29035"/>
    </cofactor>
    <text evidence="13">Mg(2+) or Mn(2+) required for ssDNA cleavage activity.</text>
</comment>
<evidence type="ECO:0000256" key="5">
    <source>
        <dbReference type="ARBA" id="ARBA00022722"/>
    </source>
</evidence>
<reference evidence="15 16" key="1">
    <citation type="journal article" date="2009" name="PLoS ONE">
        <title>The complete genome of Teredinibacter turnerae T7901: an intracellular endosymbiont of marine wood-boring bivalves (shipworms).</title>
        <authorList>
            <person name="Yang J.C."/>
            <person name="Madupu R."/>
            <person name="Durkin A.S."/>
            <person name="Ekborg N.A."/>
            <person name="Pedamallu C.S."/>
            <person name="Hostetler J.B."/>
            <person name="Radune D."/>
            <person name="Toms B.S."/>
            <person name="Henrissat B."/>
            <person name="Coutinho P.M."/>
            <person name="Schwarz S."/>
            <person name="Field L."/>
            <person name="Trindade-Silva A.E."/>
            <person name="Soares C.A.G."/>
            <person name="Elshahawi S."/>
            <person name="Hanora A."/>
            <person name="Schmidt E.W."/>
            <person name="Haygood M.G."/>
            <person name="Posfai J."/>
            <person name="Benner J."/>
            <person name="Madinger C."/>
            <person name="Nove J."/>
            <person name="Anton B."/>
            <person name="Chaudhary K."/>
            <person name="Foster J."/>
            <person name="Holman A."/>
            <person name="Kumar S."/>
            <person name="Lessard P.A."/>
            <person name="Luyten Y.A."/>
            <person name="Slatko B."/>
            <person name="Wood N."/>
            <person name="Wu B."/>
            <person name="Teplitski M."/>
            <person name="Mougous J.D."/>
            <person name="Ward N."/>
            <person name="Eisen J.A."/>
            <person name="Badger J.H."/>
            <person name="Distel D.L."/>
        </authorList>
    </citation>
    <scope>NUCLEOTIDE SEQUENCE [LARGE SCALE GENOMIC DNA]</scope>
    <source>
        <strain evidence="16">ATCC 39867 / T7901</strain>
    </source>
</reference>
<accession>C5BP91</accession>
<keyword evidence="10 13" id="KW-0411">Iron-sulfur</keyword>
<evidence type="ECO:0000256" key="13">
    <source>
        <dbReference type="RuleBase" id="RU365022"/>
    </source>
</evidence>
<dbReference type="eggNOG" id="COG1468">
    <property type="taxonomic scope" value="Bacteria"/>
</dbReference>
<evidence type="ECO:0000256" key="4">
    <source>
        <dbReference type="ARBA" id="ARBA00020049"/>
    </source>
</evidence>
<dbReference type="GO" id="GO:0004527">
    <property type="term" value="F:exonuclease activity"/>
    <property type="evidence" value="ECO:0007669"/>
    <property type="project" value="UniProtKB-KW"/>
</dbReference>
<evidence type="ECO:0000256" key="3">
    <source>
        <dbReference type="ARBA" id="ARBA00012768"/>
    </source>
</evidence>
<dbReference type="GO" id="GO:0051536">
    <property type="term" value="F:iron-sulfur cluster binding"/>
    <property type="evidence" value="ECO:0007669"/>
    <property type="project" value="UniProtKB-KW"/>
</dbReference>
<dbReference type="STRING" id="377629.TERTU_3115"/>
<keyword evidence="6 13" id="KW-0479">Metal-binding</keyword>
<evidence type="ECO:0000256" key="9">
    <source>
        <dbReference type="ARBA" id="ARBA00023004"/>
    </source>
</evidence>
<dbReference type="AlphaFoldDB" id="C5BP91"/>
<dbReference type="PANTHER" id="PTHR36531:SF6">
    <property type="entry name" value="DNA REPLICATION ATP-DEPENDENT HELICASE_NUCLEASE DNA2"/>
    <property type="match status" value="1"/>
</dbReference>
<dbReference type="NCBIfam" id="TIGR00372">
    <property type="entry name" value="cas4"/>
    <property type="match status" value="1"/>
</dbReference>
<evidence type="ECO:0000256" key="8">
    <source>
        <dbReference type="ARBA" id="ARBA00022839"/>
    </source>
</evidence>